<reference evidence="2 3" key="1">
    <citation type="submission" date="2020-08" db="EMBL/GenBank/DDBJ databases">
        <title>Genomic Encyclopedia of Type Strains, Phase IV (KMG-IV): sequencing the most valuable type-strain genomes for metagenomic binning, comparative biology and taxonomic classification.</title>
        <authorList>
            <person name="Goeker M."/>
        </authorList>
    </citation>
    <scope>NUCLEOTIDE SEQUENCE [LARGE SCALE GENOMIC DNA]</scope>
    <source>
        <strain evidence="2 3">DSM 27471</strain>
    </source>
</reference>
<feature type="region of interest" description="Disordered" evidence="1">
    <location>
        <begin position="1"/>
        <end position="36"/>
    </location>
</feature>
<proteinExistence type="predicted"/>
<comment type="caution">
    <text evidence="2">The sequence shown here is derived from an EMBL/GenBank/DDBJ whole genome shotgun (WGS) entry which is preliminary data.</text>
</comment>
<keyword evidence="3" id="KW-1185">Reference proteome</keyword>
<sequence length="36" mass="4045">MPYGKTPEDMIVNQQSRSASVATDLQIQRVRQPDSP</sequence>
<accession>A0A7W5DT58</accession>
<organism evidence="2 3">
    <name type="scientific">Microbacter margulisiae</name>
    <dbReference type="NCBI Taxonomy" id="1350067"/>
    <lineage>
        <taxon>Bacteria</taxon>
        <taxon>Pseudomonadati</taxon>
        <taxon>Bacteroidota</taxon>
        <taxon>Bacteroidia</taxon>
        <taxon>Bacteroidales</taxon>
        <taxon>Porphyromonadaceae</taxon>
        <taxon>Microbacter</taxon>
    </lineage>
</organism>
<evidence type="ECO:0000313" key="3">
    <source>
        <dbReference type="Proteomes" id="UP000544222"/>
    </source>
</evidence>
<name>A0A7W5DT58_9PORP</name>
<feature type="compositionally biased region" description="Polar residues" evidence="1">
    <location>
        <begin position="12"/>
        <end position="26"/>
    </location>
</feature>
<protein>
    <submittedName>
        <fullName evidence="2">Uncharacterized protein</fullName>
    </submittedName>
</protein>
<dbReference type="Proteomes" id="UP000544222">
    <property type="component" value="Unassembled WGS sequence"/>
</dbReference>
<gene>
    <name evidence="2" type="ORF">FHX64_002493</name>
</gene>
<dbReference type="AlphaFoldDB" id="A0A7W5DT58"/>
<evidence type="ECO:0000313" key="2">
    <source>
        <dbReference type="EMBL" id="MBB3188295.1"/>
    </source>
</evidence>
<evidence type="ECO:0000256" key="1">
    <source>
        <dbReference type="SAM" id="MobiDB-lite"/>
    </source>
</evidence>
<dbReference type="EMBL" id="JACHYB010000002">
    <property type="protein sequence ID" value="MBB3188295.1"/>
    <property type="molecule type" value="Genomic_DNA"/>
</dbReference>